<dbReference type="InterPro" id="IPR015881">
    <property type="entry name" value="ARHD_Rieske_2Fe_2S"/>
</dbReference>
<evidence type="ECO:0000256" key="2">
    <source>
        <dbReference type="ARBA" id="ARBA00022723"/>
    </source>
</evidence>
<evidence type="ECO:0000256" key="4">
    <source>
        <dbReference type="ARBA" id="ARBA00023004"/>
    </source>
</evidence>
<evidence type="ECO:0000313" key="8">
    <source>
        <dbReference type="Proteomes" id="UP000244940"/>
    </source>
</evidence>
<dbReference type="OrthoDB" id="9800776at2"/>
<protein>
    <submittedName>
        <fullName evidence="7">Oxidoreductase</fullName>
    </submittedName>
</protein>
<dbReference type="AlphaFoldDB" id="A0A2U2CG96"/>
<gene>
    <name evidence="7" type="ORF">C4N9_03340</name>
</gene>
<dbReference type="InterPro" id="IPR017941">
    <property type="entry name" value="Rieske_2Fe-2S"/>
</dbReference>
<keyword evidence="5" id="KW-0411">Iron-sulfur</keyword>
<dbReference type="Gene3D" id="2.102.10.10">
    <property type="entry name" value="Rieske [2Fe-2S] iron-sulphur domain"/>
    <property type="match status" value="1"/>
</dbReference>
<keyword evidence="8" id="KW-1185">Reference proteome</keyword>
<keyword evidence="2" id="KW-0479">Metal-binding</keyword>
<dbReference type="RefSeq" id="WP_109531882.1">
    <property type="nucleotide sequence ID" value="NZ_QEYD01000002.1"/>
</dbReference>
<dbReference type="PANTHER" id="PTHR21266">
    <property type="entry name" value="IRON-SULFUR DOMAIN CONTAINING PROTEIN"/>
    <property type="match status" value="1"/>
</dbReference>
<dbReference type="GO" id="GO:0005506">
    <property type="term" value="F:iron ion binding"/>
    <property type="evidence" value="ECO:0007669"/>
    <property type="project" value="InterPro"/>
</dbReference>
<dbReference type="PROSITE" id="PS00570">
    <property type="entry name" value="RING_HYDROXYL_ALPHA"/>
    <property type="match status" value="1"/>
</dbReference>
<dbReference type="Proteomes" id="UP000244940">
    <property type="component" value="Unassembled WGS sequence"/>
</dbReference>
<dbReference type="PANTHER" id="PTHR21266:SF60">
    <property type="entry name" value="3-KETOSTEROID-9-ALPHA-MONOOXYGENASE, OXYGENASE COMPONENT"/>
    <property type="match status" value="1"/>
</dbReference>
<dbReference type="Pfam" id="PF00355">
    <property type="entry name" value="Rieske"/>
    <property type="match status" value="1"/>
</dbReference>
<dbReference type="InterPro" id="IPR036922">
    <property type="entry name" value="Rieske_2Fe-2S_sf"/>
</dbReference>
<dbReference type="GO" id="GO:0051537">
    <property type="term" value="F:2 iron, 2 sulfur cluster binding"/>
    <property type="evidence" value="ECO:0007669"/>
    <property type="project" value="UniProtKB-KW"/>
</dbReference>
<dbReference type="SUPFAM" id="SSF50022">
    <property type="entry name" value="ISP domain"/>
    <property type="match status" value="1"/>
</dbReference>
<dbReference type="CDD" id="cd03469">
    <property type="entry name" value="Rieske_RO_Alpha_N"/>
    <property type="match status" value="1"/>
</dbReference>
<organism evidence="7 8">
    <name type="scientific">Pararhodobacter marinus</name>
    <dbReference type="NCBI Taxonomy" id="2184063"/>
    <lineage>
        <taxon>Bacteria</taxon>
        <taxon>Pseudomonadati</taxon>
        <taxon>Pseudomonadota</taxon>
        <taxon>Alphaproteobacteria</taxon>
        <taxon>Rhodobacterales</taxon>
        <taxon>Paracoccaceae</taxon>
        <taxon>Pararhodobacter</taxon>
    </lineage>
</organism>
<evidence type="ECO:0000313" key="7">
    <source>
        <dbReference type="EMBL" id="PWE30804.1"/>
    </source>
</evidence>
<name>A0A2U2CG96_9RHOB</name>
<evidence type="ECO:0000256" key="5">
    <source>
        <dbReference type="ARBA" id="ARBA00023014"/>
    </source>
</evidence>
<evidence type="ECO:0000256" key="3">
    <source>
        <dbReference type="ARBA" id="ARBA00023002"/>
    </source>
</evidence>
<dbReference type="GO" id="GO:0016491">
    <property type="term" value="F:oxidoreductase activity"/>
    <property type="evidence" value="ECO:0007669"/>
    <property type="project" value="UniProtKB-KW"/>
</dbReference>
<accession>A0A2U2CG96</accession>
<sequence length="219" mass="22713">MTINGWFPLALSGSIPPGIPAGAIVKGTEIVVWRDQAGEAHAWEDRCPHRGMKMSFGVVRGDHIACLYHGWQYGPDGQCRKIPAHPDLDVPRSICVKTYGAAEAGGMIWAGLGAPGDAPVLPEATGVRSLYVDVPLNTALAALPSAFDAGGMTARGPVVTLDTRWGTLRIGLQEIGEAQCALHVTAAGNPGAEARAGIARAATRLRDSVESGTDTGVAA</sequence>
<evidence type="ECO:0000259" key="6">
    <source>
        <dbReference type="PROSITE" id="PS51296"/>
    </source>
</evidence>
<proteinExistence type="predicted"/>
<feature type="domain" description="Rieske" evidence="6">
    <location>
        <begin position="6"/>
        <end position="110"/>
    </location>
</feature>
<keyword evidence="1" id="KW-0001">2Fe-2S</keyword>
<dbReference type="InterPro" id="IPR050584">
    <property type="entry name" value="Cholesterol_7-desaturase"/>
</dbReference>
<dbReference type="EMBL" id="QEYD01000002">
    <property type="protein sequence ID" value="PWE30804.1"/>
    <property type="molecule type" value="Genomic_DNA"/>
</dbReference>
<evidence type="ECO:0000256" key="1">
    <source>
        <dbReference type="ARBA" id="ARBA00022714"/>
    </source>
</evidence>
<reference evidence="7 8" key="1">
    <citation type="submission" date="2018-05" db="EMBL/GenBank/DDBJ databases">
        <title>Pararhodobacter marina sp. nov., isolated from deep-sea water of the Indian Ocean.</title>
        <authorList>
            <person name="Lai Q.Sr."/>
            <person name="Liu X."/>
            <person name="Shao Z."/>
        </authorList>
    </citation>
    <scope>NUCLEOTIDE SEQUENCE [LARGE SCALE GENOMIC DNA]</scope>
    <source>
        <strain evidence="7 8">CIC4N-9</strain>
    </source>
</reference>
<keyword evidence="3" id="KW-0560">Oxidoreductase</keyword>
<dbReference type="PROSITE" id="PS51296">
    <property type="entry name" value="RIESKE"/>
    <property type="match status" value="1"/>
</dbReference>
<dbReference type="GeneID" id="94363913"/>
<keyword evidence="4" id="KW-0408">Iron</keyword>
<comment type="caution">
    <text evidence="7">The sequence shown here is derived from an EMBL/GenBank/DDBJ whole genome shotgun (WGS) entry which is preliminary data.</text>
</comment>